<proteinExistence type="predicted"/>
<keyword evidence="2" id="KW-1185">Reference proteome</keyword>
<dbReference type="PANTHER" id="PTHR37833">
    <property type="entry name" value="LIPOPROTEIN-RELATED"/>
    <property type="match status" value="1"/>
</dbReference>
<dbReference type="PANTHER" id="PTHR37833:SF1">
    <property type="entry name" value="SIGNAL PEPTIDE PROTEIN"/>
    <property type="match status" value="1"/>
</dbReference>
<protein>
    <recommendedName>
        <fullName evidence="3">DUF1573 domain-containing protein</fullName>
    </recommendedName>
</protein>
<sequence>MKTINSTVKTGLITVLFLAMSVTGFSQLAFEKAPVAIAEISLETTTLDYGVIEKNSDGTRTIQFTNTGDAPLIITKVKSSCGCTVPSFSKTPVMANEKGEITVKYDTKRIGKFSKNITITSNATTPQQTFKITGMVTE</sequence>
<dbReference type="RefSeq" id="WP_151672082.1">
    <property type="nucleotide sequence ID" value="NZ_BKCG01000001.1"/>
</dbReference>
<dbReference type="Gene3D" id="2.60.40.10">
    <property type="entry name" value="Immunoglobulins"/>
    <property type="match status" value="1"/>
</dbReference>
<dbReference type="Pfam" id="PF07610">
    <property type="entry name" value="DUF1573"/>
    <property type="match status" value="1"/>
</dbReference>
<dbReference type="AlphaFoldDB" id="A0A5J4IW45"/>
<dbReference type="OrthoDB" id="826619at2"/>
<comment type="caution">
    <text evidence="1">The sequence shown here is derived from an EMBL/GenBank/DDBJ whole genome shotgun (WGS) entry which is preliminary data.</text>
</comment>
<evidence type="ECO:0008006" key="3">
    <source>
        <dbReference type="Google" id="ProtNLM"/>
    </source>
</evidence>
<evidence type="ECO:0000313" key="1">
    <source>
        <dbReference type="EMBL" id="GER57980.1"/>
    </source>
</evidence>
<dbReference type="Proteomes" id="UP000326509">
    <property type="component" value="Unassembled WGS sequence"/>
</dbReference>
<dbReference type="InterPro" id="IPR011467">
    <property type="entry name" value="DUF1573"/>
</dbReference>
<organism evidence="1 2">
    <name type="scientific">Patiriisocius marinus</name>
    <dbReference type="NCBI Taxonomy" id="1397112"/>
    <lineage>
        <taxon>Bacteria</taxon>
        <taxon>Pseudomonadati</taxon>
        <taxon>Bacteroidota</taxon>
        <taxon>Flavobacteriia</taxon>
        <taxon>Flavobacteriales</taxon>
        <taxon>Flavobacteriaceae</taxon>
        <taxon>Patiriisocius</taxon>
    </lineage>
</organism>
<gene>
    <name evidence="1" type="ORF">ULMA_00880</name>
</gene>
<evidence type="ECO:0000313" key="2">
    <source>
        <dbReference type="Proteomes" id="UP000326509"/>
    </source>
</evidence>
<dbReference type="InterPro" id="IPR013783">
    <property type="entry name" value="Ig-like_fold"/>
</dbReference>
<reference evidence="1 2" key="1">
    <citation type="submission" date="2019-08" db="EMBL/GenBank/DDBJ databases">
        <title>Draft genome sequence of Ulvibacter marinus type strain NBRC 109484.</title>
        <authorList>
            <person name="Kawano K."/>
            <person name="Ushijima N."/>
            <person name="Kihara M."/>
            <person name="Itoh H."/>
        </authorList>
    </citation>
    <scope>NUCLEOTIDE SEQUENCE [LARGE SCALE GENOMIC DNA]</scope>
    <source>
        <strain evidence="1 2">NBRC 109484</strain>
    </source>
</reference>
<name>A0A5J4IW45_9FLAO</name>
<dbReference type="EMBL" id="BKCG01000001">
    <property type="protein sequence ID" value="GER57980.1"/>
    <property type="molecule type" value="Genomic_DNA"/>
</dbReference>
<accession>A0A5J4IW45</accession>